<dbReference type="Proteomes" id="UP000184232">
    <property type="component" value="Unassembled WGS sequence"/>
</dbReference>
<feature type="transmembrane region" description="Helical" evidence="1">
    <location>
        <begin position="74"/>
        <end position="97"/>
    </location>
</feature>
<dbReference type="OrthoDB" id="795933at2"/>
<reference evidence="2 3" key="1">
    <citation type="submission" date="2016-11" db="EMBL/GenBank/DDBJ databases">
        <authorList>
            <person name="Jaros S."/>
            <person name="Januszkiewicz K."/>
            <person name="Wedrychowicz H."/>
        </authorList>
    </citation>
    <scope>NUCLEOTIDE SEQUENCE [LARGE SCALE GENOMIC DNA]</scope>
    <source>
        <strain evidence="2 3">DSM 22807</strain>
    </source>
</reference>
<feature type="transmembrane region" description="Helical" evidence="1">
    <location>
        <begin position="139"/>
        <end position="168"/>
    </location>
</feature>
<dbReference type="AlphaFoldDB" id="A0A1M6HEU3"/>
<evidence type="ECO:0000256" key="1">
    <source>
        <dbReference type="SAM" id="Phobius"/>
    </source>
</evidence>
<organism evidence="2 3">
    <name type="scientific">Flavobacterium haoranii</name>
    <dbReference type="NCBI Taxonomy" id="683124"/>
    <lineage>
        <taxon>Bacteria</taxon>
        <taxon>Pseudomonadati</taxon>
        <taxon>Bacteroidota</taxon>
        <taxon>Flavobacteriia</taxon>
        <taxon>Flavobacteriales</taxon>
        <taxon>Flavobacteriaceae</taxon>
        <taxon>Flavobacterium</taxon>
    </lineage>
</organism>
<keyword evidence="1" id="KW-1133">Transmembrane helix</keyword>
<gene>
    <name evidence="2" type="ORF">SAMN05444337_1526</name>
</gene>
<dbReference type="RefSeq" id="WP_143146206.1">
    <property type="nucleotide sequence ID" value="NZ_CP045292.1"/>
</dbReference>
<evidence type="ECO:0000313" key="3">
    <source>
        <dbReference type="Proteomes" id="UP000184232"/>
    </source>
</evidence>
<protein>
    <submittedName>
        <fullName evidence="2">Uncharacterized protein</fullName>
    </submittedName>
</protein>
<evidence type="ECO:0000313" key="2">
    <source>
        <dbReference type="EMBL" id="SHJ20722.1"/>
    </source>
</evidence>
<dbReference type="EMBL" id="FQZH01000002">
    <property type="protein sequence ID" value="SHJ20722.1"/>
    <property type="molecule type" value="Genomic_DNA"/>
</dbReference>
<sequence>MLQSILEQQLKKYQQWDFIIFLILTLLSVLNGQTTVFYLMYFFWCNELIRIIIDKFYAKKNPNASNKDWKSSDFTGGLFSMGIYWVFLVVFFGFIAASSNSEIIFTNMEVLFFQNWFFNINLIFVLVERIYLHRKQQPLTIYFGAFNPNMIVLHVSIIVGGVILFFLVKQFPETFTPENKWGSVLIVLPFLFLKILNQKLSSDNHNFK</sequence>
<keyword evidence="1" id="KW-0472">Membrane</keyword>
<feature type="transmembrane region" description="Helical" evidence="1">
    <location>
        <begin position="103"/>
        <end position="127"/>
    </location>
</feature>
<dbReference type="STRING" id="683124.SAMN05444337_1526"/>
<proteinExistence type="predicted"/>
<accession>A0A1M6HEU3</accession>
<keyword evidence="1" id="KW-0812">Transmembrane</keyword>
<name>A0A1M6HEU3_9FLAO</name>
<keyword evidence="3" id="KW-1185">Reference proteome</keyword>